<dbReference type="GO" id="GO:0004553">
    <property type="term" value="F:hydrolase activity, hydrolyzing O-glycosyl compounds"/>
    <property type="evidence" value="ECO:0007669"/>
    <property type="project" value="UniProtKB-ARBA"/>
</dbReference>
<sequence>MFVKRHIILFSLLLSIIFNSMAGDIKQLWSAPPKDAKPWVFWYWMQGAVSKEGITADLEAMKQNGIAGAYLMPIKGVPEKPWLTPSVEQLSPLWWEMVKHAFTEANRLGLEIGFHICDGFALAGGPWITPELSMQKVVWKSTQVSGGKQIDITLPQPESYKGYYKDIAIFAYPTPKGENVSSYDIKPKVSTSIPNTDAQFLAIEKNEENFRSESSCWIQYTFENPFTCRTIQVIASGNNFQSQRLTIESSDDGIHFRKIIQLTPPRQGWQNQDFAMTHSVPETTARYFRFVYDKEGSEPGSEDLDAAKWKQSLKIKGIRLSSDARINQFEGKNGSVWRVSARTTDNQIPNSLSINQKYLIDITQFADNNGKLNWKAPKGNWSILRMGHTSTGHTNATGGKGSGLESDKFNPEAIRLQFNSWFGKALDITGKDLASRVVKVFHVDSWECGSQNWSPVFRDEFKKRRGYDLVTYLPVMAGIPINSADFSERLLHDVRQTISELVVDKFYKELKIMVNERGIQFSAENVSPTMLSDGMLHYQHVDIPMNEFWLQSPTHDKPNDVLDAVSGAHIYGKNIIQAESFTQLRTMWNETPAMVKSLQDREYALGINKLSYHVYVHNPWLDRKPGMTLDGIGFYFQRDQTWWNLGRAWVDYATRCHALLQYGKPVVDIAVFTGEELPRRAILPDRLVPFLPGLFGEEKVEAEKIRLANVGTPSHQMPVGVNHSSNITDASQWVNALRGYHYDSFNADALIRLATAKEGKIVLPDGLKYDVLVIPGKHPMQPDADYMSQEVANKIAELVKSGCKVMINELPDKTTGINNNVTNLVWDNFVKNKTIALPYTNETLDNLGVARDFIAIENNQYAKDIAFTHRKGSNADIYFISNQKAEKRNVSISLREYGRNIELWNPVTAEINSDVSWEIKDNRTVFNLDLDENESVFVVLQTPTDKTENKSVAYRKTESILVNSPWSVQFDTTKRGIKNAVEFKTLTDWSENTNDSIKYYSGEAVYKNTFTVSLQKDSKYTINFGAVYDLAEVKVNGISCGIIWTKPYSLDITKALKEGTNHIEITVANTWANRMMGDEDFGIEKDEKKKIWTNARYRLPEKKLVKSGLVGNVTITEYRK</sequence>
<dbReference type="STRING" id="1121485.GCA_000426485_01508"/>
<dbReference type="AlphaFoldDB" id="A0A4Y8KYF8"/>
<keyword evidence="1 3" id="KW-0732">Signal</keyword>
<dbReference type="OrthoDB" id="9761519at2"/>
<dbReference type="NCBIfam" id="NF045579">
    <property type="entry name" value="rhamnoside_JR"/>
    <property type="match status" value="1"/>
</dbReference>
<dbReference type="SUPFAM" id="SSF49785">
    <property type="entry name" value="Galactose-binding domain-like"/>
    <property type="match status" value="1"/>
</dbReference>
<proteinExistence type="predicted"/>
<dbReference type="InterPro" id="IPR008979">
    <property type="entry name" value="Galactose-bd-like_sf"/>
</dbReference>
<evidence type="ECO:0000256" key="1">
    <source>
        <dbReference type="ARBA" id="ARBA00022729"/>
    </source>
</evidence>
<dbReference type="GO" id="GO:0003677">
    <property type="term" value="F:DNA binding"/>
    <property type="evidence" value="ECO:0007669"/>
    <property type="project" value="UniProtKB-KW"/>
</dbReference>
<dbReference type="Pfam" id="PF22666">
    <property type="entry name" value="Glyco_hydro_2_N2"/>
    <property type="match status" value="1"/>
</dbReference>
<evidence type="ECO:0000313" key="6">
    <source>
        <dbReference type="Proteomes" id="UP000297861"/>
    </source>
</evidence>
<dbReference type="Proteomes" id="UP000297861">
    <property type="component" value="Unassembled WGS sequence"/>
</dbReference>
<feature type="chain" id="PRO_5021494754" evidence="3">
    <location>
        <begin position="23"/>
        <end position="1120"/>
    </location>
</feature>
<dbReference type="EMBL" id="SOML01000008">
    <property type="protein sequence ID" value="TFD95467.1"/>
    <property type="molecule type" value="Genomic_DNA"/>
</dbReference>
<dbReference type="InterPro" id="IPR054593">
    <property type="entry name" value="Beta-mannosidase-like_N2"/>
</dbReference>
<evidence type="ECO:0000259" key="4">
    <source>
        <dbReference type="Pfam" id="PF22666"/>
    </source>
</evidence>
<dbReference type="Pfam" id="PF17132">
    <property type="entry name" value="Glyco_hydro_106"/>
    <property type="match status" value="2"/>
</dbReference>
<keyword evidence="6" id="KW-1185">Reference proteome</keyword>
<feature type="domain" description="Beta-mannosidase-like galactose-binding" evidence="4">
    <location>
        <begin position="1000"/>
        <end position="1076"/>
    </location>
</feature>
<evidence type="ECO:0000313" key="5">
    <source>
        <dbReference type="EMBL" id="TFD95467.1"/>
    </source>
</evidence>
<evidence type="ECO:0000256" key="3">
    <source>
        <dbReference type="SAM" id="SignalP"/>
    </source>
</evidence>
<evidence type="ECO:0000256" key="2">
    <source>
        <dbReference type="ARBA" id="ARBA00022801"/>
    </source>
</evidence>
<organism evidence="5 6">
    <name type="scientific">Dysgonomonas capnocytophagoides</name>
    <dbReference type="NCBI Taxonomy" id="45254"/>
    <lineage>
        <taxon>Bacteria</taxon>
        <taxon>Pseudomonadati</taxon>
        <taxon>Bacteroidota</taxon>
        <taxon>Bacteroidia</taxon>
        <taxon>Bacteroidales</taxon>
        <taxon>Dysgonomonadaceae</taxon>
        <taxon>Dysgonomonas</taxon>
    </lineage>
</organism>
<protein>
    <submittedName>
        <fullName evidence="5">DNA-binding protein</fullName>
    </submittedName>
</protein>
<dbReference type="Gene3D" id="2.60.120.260">
    <property type="entry name" value="Galactose-binding domain-like"/>
    <property type="match status" value="2"/>
</dbReference>
<gene>
    <name evidence="5" type="ORF">E2605_13420</name>
</gene>
<name>A0A4Y8KYF8_9BACT</name>
<keyword evidence="5" id="KW-0238">DNA-binding</keyword>
<keyword evidence="2" id="KW-0378">Hydrolase</keyword>
<dbReference type="PANTHER" id="PTHR43817">
    <property type="entry name" value="GLYCOSYL HYDROLASE"/>
    <property type="match status" value="1"/>
</dbReference>
<reference evidence="5 6" key="1">
    <citation type="submission" date="2019-03" db="EMBL/GenBank/DDBJ databases">
        <title>San Antonio Military Medical Center submission to MRSN (WRAIR), pending publication.</title>
        <authorList>
            <person name="Blyth D.M."/>
            <person name="Mccarthy S.L."/>
            <person name="Schall S.E."/>
            <person name="Stam J.A."/>
            <person name="Ong A.C."/>
            <person name="Mcgann P.T."/>
        </authorList>
    </citation>
    <scope>NUCLEOTIDE SEQUENCE [LARGE SCALE GENOMIC DNA]</scope>
    <source>
        <strain evidence="5 6">MRSN571793</strain>
    </source>
</reference>
<dbReference type="PANTHER" id="PTHR43817:SF1">
    <property type="entry name" value="HYDROLASE, FAMILY 43, PUTATIVE (AFU_ORTHOLOGUE AFUA_3G01660)-RELATED"/>
    <property type="match status" value="1"/>
</dbReference>
<accession>A0A4Y8KYF8</accession>
<comment type="caution">
    <text evidence="5">The sequence shown here is derived from an EMBL/GenBank/DDBJ whole genome shotgun (WGS) entry which is preliminary data.</text>
</comment>
<feature type="signal peptide" evidence="3">
    <location>
        <begin position="1"/>
        <end position="22"/>
    </location>
</feature>